<dbReference type="PROSITE" id="PS50157">
    <property type="entry name" value="ZINC_FINGER_C2H2_2"/>
    <property type="match status" value="2"/>
</dbReference>
<dbReference type="InterPro" id="IPR041661">
    <property type="entry name" value="ZN622/Rei1/Reh1_Znf-C2H2"/>
</dbReference>
<dbReference type="PANTHER" id="PTHR13267">
    <property type="entry name" value="ZINC FINGER PROTEIN 277"/>
    <property type="match status" value="1"/>
</dbReference>
<evidence type="ECO:0000256" key="6">
    <source>
        <dbReference type="SAM" id="MobiDB-lite"/>
    </source>
</evidence>
<organism evidence="8 9">
    <name type="scientific">Elysia crispata</name>
    <name type="common">lettuce slug</name>
    <dbReference type="NCBI Taxonomy" id="231223"/>
    <lineage>
        <taxon>Eukaryota</taxon>
        <taxon>Metazoa</taxon>
        <taxon>Spiralia</taxon>
        <taxon>Lophotrochozoa</taxon>
        <taxon>Mollusca</taxon>
        <taxon>Gastropoda</taxon>
        <taxon>Heterobranchia</taxon>
        <taxon>Euthyneura</taxon>
        <taxon>Panpulmonata</taxon>
        <taxon>Sacoglossa</taxon>
        <taxon>Placobranchoidea</taxon>
        <taxon>Plakobranchidae</taxon>
        <taxon>Elysia</taxon>
    </lineage>
</organism>
<feature type="compositionally biased region" description="Low complexity" evidence="6">
    <location>
        <begin position="250"/>
        <end position="259"/>
    </location>
</feature>
<feature type="domain" description="C2H2-type" evidence="7">
    <location>
        <begin position="837"/>
        <end position="867"/>
    </location>
</feature>
<accession>A0AAE1CYR7</accession>
<feature type="compositionally biased region" description="Low complexity" evidence="6">
    <location>
        <begin position="30"/>
        <end position="43"/>
    </location>
</feature>
<feature type="region of interest" description="Disordered" evidence="6">
    <location>
        <begin position="1"/>
        <end position="300"/>
    </location>
</feature>
<keyword evidence="2 5" id="KW-0863">Zinc-finger</keyword>
<evidence type="ECO:0000256" key="2">
    <source>
        <dbReference type="ARBA" id="ARBA00022771"/>
    </source>
</evidence>
<dbReference type="SMART" id="SM00355">
    <property type="entry name" value="ZnF_C2H2"/>
    <property type="match status" value="5"/>
</dbReference>
<keyword evidence="9" id="KW-1185">Reference proteome</keyword>
<feature type="domain" description="C2H2-type" evidence="7">
    <location>
        <begin position="699"/>
        <end position="728"/>
    </location>
</feature>
<feature type="compositionally biased region" description="Basic and acidic residues" evidence="6">
    <location>
        <begin position="98"/>
        <end position="241"/>
    </location>
</feature>
<proteinExistence type="inferred from homology"/>
<feature type="compositionally biased region" description="Low complexity" evidence="6">
    <location>
        <begin position="71"/>
        <end position="96"/>
    </location>
</feature>
<dbReference type="Proteomes" id="UP001283361">
    <property type="component" value="Unassembled WGS sequence"/>
</dbReference>
<dbReference type="InterPro" id="IPR040048">
    <property type="entry name" value="ZNF277"/>
</dbReference>
<dbReference type="Gene3D" id="3.30.160.60">
    <property type="entry name" value="Classic Zinc Finger"/>
    <property type="match status" value="2"/>
</dbReference>
<protein>
    <recommendedName>
        <fullName evidence="7">C2H2-type domain-containing protein</fullName>
    </recommendedName>
</protein>
<comment type="caution">
    <text evidence="8">The sequence shown here is derived from an EMBL/GenBank/DDBJ whole genome shotgun (WGS) entry which is preliminary data.</text>
</comment>
<evidence type="ECO:0000313" key="9">
    <source>
        <dbReference type="Proteomes" id="UP001283361"/>
    </source>
</evidence>
<comment type="similarity">
    <text evidence="4">Belongs to the ZNF277 family.</text>
</comment>
<dbReference type="GO" id="GO:0008270">
    <property type="term" value="F:zinc ion binding"/>
    <property type="evidence" value="ECO:0007669"/>
    <property type="project" value="UniProtKB-KW"/>
</dbReference>
<reference evidence="8" key="1">
    <citation type="journal article" date="2023" name="G3 (Bethesda)">
        <title>A reference genome for the long-term kleptoplast-retaining sea slug Elysia crispata morphotype clarki.</title>
        <authorList>
            <person name="Eastman K.E."/>
            <person name="Pendleton A.L."/>
            <person name="Shaikh M.A."/>
            <person name="Suttiyut T."/>
            <person name="Ogas R."/>
            <person name="Tomko P."/>
            <person name="Gavelis G."/>
            <person name="Widhalm J.R."/>
            <person name="Wisecaver J.H."/>
        </authorList>
    </citation>
    <scope>NUCLEOTIDE SEQUENCE</scope>
    <source>
        <strain evidence="8">ECLA1</strain>
    </source>
</reference>
<dbReference type="PROSITE" id="PS00028">
    <property type="entry name" value="ZINC_FINGER_C2H2_1"/>
    <property type="match status" value="1"/>
</dbReference>
<dbReference type="InterPro" id="IPR013087">
    <property type="entry name" value="Znf_C2H2_type"/>
</dbReference>
<feature type="region of interest" description="Disordered" evidence="6">
    <location>
        <begin position="431"/>
        <end position="475"/>
    </location>
</feature>
<dbReference type="PANTHER" id="PTHR13267:SF3">
    <property type="entry name" value="ZINC FINGER PROTEIN 277"/>
    <property type="match status" value="1"/>
</dbReference>
<keyword evidence="1" id="KW-0479">Metal-binding</keyword>
<dbReference type="SUPFAM" id="SSF57667">
    <property type="entry name" value="beta-beta-alpha zinc fingers"/>
    <property type="match status" value="2"/>
</dbReference>
<dbReference type="AlphaFoldDB" id="A0AAE1CYR7"/>
<feature type="compositionally biased region" description="Low complexity" evidence="6">
    <location>
        <begin position="443"/>
        <end position="464"/>
    </location>
</feature>
<gene>
    <name evidence="8" type="ORF">RRG08_062269</name>
</gene>
<evidence type="ECO:0000256" key="5">
    <source>
        <dbReference type="PROSITE-ProRule" id="PRU00042"/>
    </source>
</evidence>
<feature type="region of interest" description="Disordered" evidence="6">
    <location>
        <begin position="333"/>
        <end position="378"/>
    </location>
</feature>
<dbReference type="EMBL" id="JAWDGP010006253">
    <property type="protein sequence ID" value="KAK3744619.1"/>
    <property type="molecule type" value="Genomic_DNA"/>
</dbReference>
<dbReference type="Pfam" id="PF12756">
    <property type="entry name" value="zf-C2H2_2"/>
    <property type="match status" value="2"/>
</dbReference>
<dbReference type="InterPro" id="IPR036236">
    <property type="entry name" value="Znf_C2H2_sf"/>
</dbReference>
<evidence type="ECO:0000256" key="1">
    <source>
        <dbReference type="ARBA" id="ARBA00022723"/>
    </source>
</evidence>
<evidence type="ECO:0000259" key="7">
    <source>
        <dbReference type="PROSITE" id="PS50157"/>
    </source>
</evidence>
<evidence type="ECO:0000256" key="3">
    <source>
        <dbReference type="ARBA" id="ARBA00022833"/>
    </source>
</evidence>
<keyword evidence="3" id="KW-0862">Zinc</keyword>
<evidence type="ECO:0000313" key="8">
    <source>
        <dbReference type="EMBL" id="KAK3744619.1"/>
    </source>
</evidence>
<evidence type="ECO:0000256" key="4">
    <source>
        <dbReference type="ARBA" id="ARBA00034119"/>
    </source>
</evidence>
<sequence length="932" mass="105241">MATAVEACQHSSEETNEQGGEGQESASNTSQVQQELQQVSQCQFDEQQEKSSNACRQKNGDISDLSGAMKAVDASSSSSVDASFSSSVDVGSSSSVDYDEHCSRQKKEAIGNDAGSQEKSESIEKEENSQEKYESIEKEENSQEKYESIEKEENSQEKSESVEKEENSQEKSESIEKDVSSHKKSEPADKELSSQERESIDKEENSKRKSESVEKEHSNQEKSGSLEKEGKHCSDNERKDQSLVPDEVSSSDSLCLSNSATATTDSEKESNSKCVSPVCSASVLPSESEKSGPSNSDDKKVFAIQGNSEYCKESIAVNTEPIREVLKEILRVSPGRASSDTCDEDKQRIDKSSSCSPSSLKNESRAEQNSAGSHSIAFDDPAIVTSSDVCINNSTRATVPSEGDGSAHIMNLLRKSLQNDLVNKGDGDTVFEKAGTENQGEKVSVGRTRTDSSTSTSTASAETGIVGEPTTRREERPVREMLVRRQASQTNMPASDKPVLETLTFGTSLDYGDEIIDNVEDTTPRKVADRSCPCPLCDRSYPADNKEDVLAHLVLVHKFVIADVNFIGNLSVYLRYWKERLKTRPISEFCSKIVTNTGVKDEAEKEEFYLLCDALPEDKDIREQLQRKKLEQVLAQQQREREETKFCRQCLFCKQTFCGNRAVLFDHLLRDHMFHMGQPDNLVFTDELFDLIQFKLDSQLCLFCEKSFKDKPSLREHMRKKQHRKINPKNKEYDRFYIINYMEMGKNWESLQQEDARLVKNNEGSDEEDEWADWNEESQNKVVCLFCDSASSDQQDLQKHMKENHTFDLHDVNQKLQLNFYQKVKLINFIRRQVYHKTCYGCQESFADKPQLTEHMTKDTDHINKLPEASIWDQSQYFFPTYEDDNLLCHLDDDDEGAAGDALGVMVYAEDIPVSDNTILRDQKLHRELLKA</sequence>
<name>A0AAE1CYR7_9GAST</name>